<protein>
    <submittedName>
        <fullName evidence="2">Uncharacterized protein</fullName>
    </submittedName>
</protein>
<dbReference type="EMBL" id="CWQJ01000002">
    <property type="protein sequence ID" value="CSB58155.1"/>
    <property type="molecule type" value="Genomic_DNA"/>
</dbReference>
<organism evidence="2 3">
    <name type="scientific">Vibrio cholerae</name>
    <dbReference type="NCBI Taxonomy" id="666"/>
    <lineage>
        <taxon>Bacteria</taxon>
        <taxon>Pseudomonadati</taxon>
        <taxon>Pseudomonadota</taxon>
        <taxon>Gammaproteobacteria</taxon>
        <taxon>Vibrionales</taxon>
        <taxon>Vibrionaceae</taxon>
        <taxon>Vibrio</taxon>
    </lineage>
</organism>
<proteinExistence type="predicted"/>
<sequence length="72" mass="8242">MLAHPVSTFSRARNPADCVLPLRYPHVLPLGVDQDLAWKVYRTRCIGSLQTSHHRYQQHKQNHAQSGAQPEQ</sequence>
<name>A0A655UZH8_VIBCL</name>
<gene>
    <name evidence="2" type="ORF">ERS013201_00307</name>
</gene>
<evidence type="ECO:0000313" key="3">
    <source>
        <dbReference type="Proteomes" id="UP000046067"/>
    </source>
</evidence>
<feature type="compositionally biased region" description="Polar residues" evidence="1">
    <location>
        <begin position="63"/>
        <end position="72"/>
    </location>
</feature>
<evidence type="ECO:0000313" key="2">
    <source>
        <dbReference type="EMBL" id="CSB58155.1"/>
    </source>
</evidence>
<reference evidence="2 3" key="1">
    <citation type="submission" date="2015-07" db="EMBL/GenBank/DDBJ databases">
        <authorList>
            <consortium name="Pathogen Informatics"/>
        </authorList>
    </citation>
    <scope>NUCLEOTIDE SEQUENCE [LARGE SCALE GENOMIC DNA]</scope>
    <source>
        <strain evidence="2 3">A325</strain>
    </source>
</reference>
<dbReference type="AlphaFoldDB" id="A0A655UZH8"/>
<feature type="region of interest" description="Disordered" evidence="1">
    <location>
        <begin position="51"/>
        <end position="72"/>
    </location>
</feature>
<feature type="compositionally biased region" description="Basic residues" evidence="1">
    <location>
        <begin position="52"/>
        <end position="62"/>
    </location>
</feature>
<dbReference type="Proteomes" id="UP000046067">
    <property type="component" value="Unassembled WGS sequence"/>
</dbReference>
<evidence type="ECO:0000256" key="1">
    <source>
        <dbReference type="SAM" id="MobiDB-lite"/>
    </source>
</evidence>
<accession>A0A655UZH8</accession>